<protein>
    <submittedName>
        <fullName evidence="1">DUF2931 family protein</fullName>
    </submittedName>
</protein>
<name>A0ABU5ZAL2_9FLAO</name>
<proteinExistence type="predicted"/>
<comment type="caution">
    <text evidence="1">The sequence shown here is derived from an EMBL/GenBank/DDBJ whole genome shotgun (WGS) entry which is preliminary data.</text>
</comment>
<dbReference type="RefSeq" id="WP_323984086.1">
    <property type="nucleotide sequence ID" value="NZ_JAYKBW010000014.1"/>
</dbReference>
<dbReference type="Proteomes" id="UP001311730">
    <property type="component" value="Unassembled WGS sequence"/>
</dbReference>
<sequence>MKNDKFRWQAAVSVPSGYLADVYTGVLISDNDVAVLDSPTPTGEWGKPTEAMGSAGYLPKRLRVTWVSYFEHKFYHIDTPIDYDKMVRLFNEGFYDLHDEFTKYPPIKSEYNKVVVGFAPGGVVVIWVAGIKKQVEIGRYQAEEITFSKEYIAGLSPGPAKNMHNIEYHNNILYNWGVQSQESIEKVKDKPIPYGIWDTYRKEYNWHINFDFPNNEKIIFVEYDFYNGENDFLLGEVITDKHPQIPDIFRWSDKVQKNHIPKDIYFHYMKEGNRYSCFIKFNEEDIFNAFEKITGGDATAEIEMYIRVNQINTHASVILKNKNKEVALFNNEIKINKWS</sequence>
<keyword evidence="2" id="KW-1185">Reference proteome</keyword>
<evidence type="ECO:0000313" key="2">
    <source>
        <dbReference type="Proteomes" id="UP001311730"/>
    </source>
</evidence>
<reference evidence="1 2" key="1">
    <citation type="submission" date="2023-12" db="EMBL/GenBank/DDBJ databases">
        <title>Genomic sequences of Capnocytophaga and Parvimonas strains.</title>
        <authorList>
            <person name="Watt R.M."/>
            <person name="Wang M."/>
            <person name="Yang T."/>
            <person name="Tong W.M."/>
        </authorList>
    </citation>
    <scope>NUCLEOTIDE SEQUENCE [LARGE SCALE GENOMIC DNA]</scope>
    <source>
        <strain evidence="1 2">CCUG 13096</strain>
    </source>
</reference>
<evidence type="ECO:0000313" key="1">
    <source>
        <dbReference type="EMBL" id="MEB3076000.1"/>
    </source>
</evidence>
<organism evidence="1 2">
    <name type="scientific">Capnocytophaga gingivalis</name>
    <dbReference type="NCBI Taxonomy" id="1017"/>
    <lineage>
        <taxon>Bacteria</taxon>
        <taxon>Pseudomonadati</taxon>
        <taxon>Bacteroidota</taxon>
        <taxon>Flavobacteriia</taxon>
        <taxon>Flavobacteriales</taxon>
        <taxon>Flavobacteriaceae</taxon>
        <taxon>Capnocytophaga</taxon>
    </lineage>
</organism>
<dbReference type="Pfam" id="PF11153">
    <property type="entry name" value="DUF2931"/>
    <property type="match status" value="1"/>
</dbReference>
<gene>
    <name evidence="1" type="ORF">VJJ08_11945</name>
</gene>
<accession>A0ABU5ZAL2</accession>
<dbReference type="InterPro" id="IPR021326">
    <property type="entry name" value="DUF2931"/>
</dbReference>
<dbReference type="EMBL" id="JAYKBW010000014">
    <property type="protein sequence ID" value="MEB3076000.1"/>
    <property type="molecule type" value="Genomic_DNA"/>
</dbReference>